<organism evidence="2 3">
    <name type="scientific">Corynebacterium mastitidis</name>
    <dbReference type="NCBI Taxonomy" id="161890"/>
    <lineage>
        <taxon>Bacteria</taxon>
        <taxon>Bacillati</taxon>
        <taxon>Actinomycetota</taxon>
        <taxon>Actinomycetes</taxon>
        <taxon>Mycobacteriales</taxon>
        <taxon>Corynebacteriaceae</taxon>
        <taxon>Corynebacterium</taxon>
    </lineage>
</organism>
<name>A0ABU8P0H8_9CORY</name>
<accession>A0ABU8P0H8</accession>
<gene>
    <name evidence="2" type="ORF">V5S96_10390</name>
</gene>
<proteinExistence type="predicted"/>
<comment type="caution">
    <text evidence="2">The sequence shown here is derived from an EMBL/GenBank/DDBJ whole genome shotgun (WGS) entry which is preliminary data.</text>
</comment>
<reference evidence="2 3" key="1">
    <citation type="submission" date="2024-02" db="EMBL/GenBank/DDBJ databases">
        <title>Whole genome sequencing and characterization of Corynebacterium isolated from the ocular surface of dry eye disease sufferers.</title>
        <authorList>
            <person name="Naqvi M."/>
        </authorList>
    </citation>
    <scope>NUCLEOTIDE SEQUENCE [LARGE SCALE GENOMIC DNA]</scope>
    <source>
        <strain evidence="2 3">PCRF</strain>
    </source>
</reference>
<feature type="chain" id="PRO_5046748619" evidence="1">
    <location>
        <begin position="28"/>
        <end position="82"/>
    </location>
</feature>
<protein>
    <submittedName>
        <fullName evidence="2">Uncharacterized protein</fullName>
    </submittedName>
</protein>
<evidence type="ECO:0000256" key="1">
    <source>
        <dbReference type="SAM" id="SignalP"/>
    </source>
</evidence>
<keyword evidence="1" id="KW-0732">Signal</keyword>
<dbReference type="RefSeq" id="WP_337890890.1">
    <property type="nucleotide sequence ID" value="NZ_JBAHVI010000010.1"/>
</dbReference>
<dbReference type="EMBL" id="JBAHVJ010000011">
    <property type="protein sequence ID" value="MEJ4100758.1"/>
    <property type="molecule type" value="Genomic_DNA"/>
</dbReference>
<dbReference type="Proteomes" id="UP001359781">
    <property type="component" value="Unassembled WGS sequence"/>
</dbReference>
<evidence type="ECO:0000313" key="3">
    <source>
        <dbReference type="Proteomes" id="UP001359781"/>
    </source>
</evidence>
<evidence type="ECO:0000313" key="2">
    <source>
        <dbReference type="EMBL" id="MEJ4100758.1"/>
    </source>
</evidence>
<sequence length="82" mass="9457">MRKSLSKISMPVAIGTLVIALTPQASAIDTMTERHERCEKKDCSAWEQIWNEEIQDVYLGMECGVATFKEPWNLDEKCFEKF</sequence>
<feature type="signal peptide" evidence="1">
    <location>
        <begin position="1"/>
        <end position="27"/>
    </location>
</feature>
<keyword evidence="3" id="KW-1185">Reference proteome</keyword>